<evidence type="ECO:0000256" key="1">
    <source>
        <dbReference type="PIRSR" id="PIRSR601310-1"/>
    </source>
</evidence>
<sequence>MDENRGGEKVTDCVFCSIIDKEIPSEIIYEDDKVIAFKDANPQAPIHFLVIPREHIESLNSIDEENLELIGHIFYVIKKLVKQMGFHEEGYRIVNNCGEFGGQTVSHIHFHVLGGRKFSWPPG</sequence>
<keyword evidence="6" id="KW-1185">Reference proteome</keyword>
<dbReference type="AlphaFoldDB" id="A0A4V2UUJ6"/>
<protein>
    <submittedName>
        <fullName evidence="5">Histidine triad (HIT) family protein</fullName>
    </submittedName>
</protein>
<evidence type="ECO:0000256" key="3">
    <source>
        <dbReference type="PROSITE-ProRule" id="PRU00464"/>
    </source>
</evidence>
<name>A0A4V2UUJ6_9FIRM</name>
<feature type="short sequence motif" description="Histidine triad motif" evidence="2 3">
    <location>
        <begin position="107"/>
        <end position="111"/>
    </location>
</feature>
<dbReference type="PANTHER" id="PTHR23089">
    <property type="entry name" value="HISTIDINE TRIAD HIT PROTEIN"/>
    <property type="match status" value="1"/>
</dbReference>
<dbReference type="InterPro" id="IPR011146">
    <property type="entry name" value="HIT-like"/>
</dbReference>
<dbReference type="GO" id="GO:0003824">
    <property type="term" value="F:catalytic activity"/>
    <property type="evidence" value="ECO:0007669"/>
    <property type="project" value="InterPro"/>
</dbReference>
<dbReference type="InterPro" id="IPR019808">
    <property type="entry name" value="Histidine_triad_CS"/>
</dbReference>
<gene>
    <name evidence="5" type="ORF">EDD65_102113</name>
</gene>
<dbReference type="CDD" id="cd01276">
    <property type="entry name" value="PKCI_related"/>
    <property type="match status" value="1"/>
</dbReference>
<dbReference type="InterPro" id="IPR001310">
    <property type="entry name" value="Histidine_triad_HIT"/>
</dbReference>
<evidence type="ECO:0000313" key="6">
    <source>
        <dbReference type="Proteomes" id="UP000294567"/>
    </source>
</evidence>
<dbReference type="Proteomes" id="UP000294567">
    <property type="component" value="Unassembled WGS sequence"/>
</dbReference>
<dbReference type="Pfam" id="PF01230">
    <property type="entry name" value="HIT"/>
    <property type="match status" value="1"/>
</dbReference>
<dbReference type="PROSITE" id="PS00892">
    <property type="entry name" value="HIT_1"/>
    <property type="match status" value="1"/>
</dbReference>
<proteinExistence type="predicted"/>
<dbReference type="EMBL" id="SMAE01000002">
    <property type="protein sequence ID" value="TCS91184.1"/>
    <property type="molecule type" value="Genomic_DNA"/>
</dbReference>
<feature type="active site" description="Tele-AMP-histidine intermediate" evidence="1">
    <location>
        <position position="109"/>
    </location>
</feature>
<comment type="caution">
    <text evidence="5">The sequence shown here is derived from an EMBL/GenBank/DDBJ whole genome shotgun (WGS) entry which is preliminary data.</text>
</comment>
<accession>A0A4V2UUJ6</accession>
<dbReference type="PROSITE" id="PS51084">
    <property type="entry name" value="HIT_2"/>
    <property type="match status" value="1"/>
</dbReference>
<organism evidence="5 6">
    <name type="scientific">Keratinibaculum paraultunense</name>
    <dbReference type="NCBI Taxonomy" id="1278232"/>
    <lineage>
        <taxon>Bacteria</taxon>
        <taxon>Bacillati</taxon>
        <taxon>Bacillota</taxon>
        <taxon>Tissierellia</taxon>
        <taxon>Tissierellales</taxon>
        <taxon>Tepidimicrobiaceae</taxon>
        <taxon>Keratinibaculum</taxon>
    </lineage>
</organism>
<dbReference type="PRINTS" id="PR00332">
    <property type="entry name" value="HISTRIAD"/>
</dbReference>
<dbReference type="Gene3D" id="3.30.428.10">
    <property type="entry name" value="HIT-like"/>
    <property type="match status" value="1"/>
</dbReference>
<dbReference type="InterPro" id="IPR036265">
    <property type="entry name" value="HIT-like_sf"/>
</dbReference>
<feature type="domain" description="HIT" evidence="4">
    <location>
        <begin position="14"/>
        <end position="123"/>
    </location>
</feature>
<evidence type="ECO:0000256" key="2">
    <source>
        <dbReference type="PIRSR" id="PIRSR601310-3"/>
    </source>
</evidence>
<dbReference type="SUPFAM" id="SSF54197">
    <property type="entry name" value="HIT-like"/>
    <property type="match status" value="1"/>
</dbReference>
<evidence type="ECO:0000259" key="4">
    <source>
        <dbReference type="PROSITE" id="PS51084"/>
    </source>
</evidence>
<evidence type="ECO:0000313" key="5">
    <source>
        <dbReference type="EMBL" id="TCS91184.1"/>
    </source>
</evidence>
<reference evidence="5 6" key="1">
    <citation type="submission" date="2019-03" db="EMBL/GenBank/DDBJ databases">
        <title>Genomic Encyclopedia of Type Strains, Phase IV (KMG-IV): sequencing the most valuable type-strain genomes for metagenomic binning, comparative biology and taxonomic classification.</title>
        <authorList>
            <person name="Goeker M."/>
        </authorList>
    </citation>
    <scope>NUCLEOTIDE SEQUENCE [LARGE SCALE GENOMIC DNA]</scope>
    <source>
        <strain evidence="5 6">DSM 26752</strain>
    </source>
</reference>
<dbReference type="RefSeq" id="WP_202690616.1">
    <property type="nucleotide sequence ID" value="NZ_CP068564.1"/>
</dbReference>